<keyword evidence="4" id="KW-0804">Transcription</keyword>
<evidence type="ECO:0000256" key="4">
    <source>
        <dbReference type="ARBA" id="ARBA00023163"/>
    </source>
</evidence>
<evidence type="ECO:0000259" key="6">
    <source>
        <dbReference type="PROSITE" id="PS50977"/>
    </source>
</evidence>
<feature type="DNA-binding region" description="H-T-H motif" evidence="5">
    <location>
        <begin position="21"/>
        <end position="40"/>
    </location>
</feature>
<dbReference type="PANTHER" id="PTHR30055">
    <property type="entry name" value="HTH-TYPE TRANSCRIPTIONAL REGULATOR RUTR"/>
    <property type="match status" value="1"/>
</dbReference>
<evidence type="ECO:0000256" key="2">
    <source>
        <dbReference type="ARBA" id="ARBA00023015"/>
    </source>
</evidence>
<dbReference type="InterPro" id="IPR009057">
    <property type="entry name" value="Homeodomain-like_sf"/>
</dbReference>
<comment type="caution">
    <text evidence="7">The sequence shown here is derived from an EMBL/GenBank/DDBJ whole genome shotgun (WGS) entry which is preliminary data.</text>
</comment>
<dbReference type="Gene3D" id="1.10.10.60">
    <property type="entry name" value="Homeodomain-like"/>
    <property type="match status" value="1"/>
</dbReference>
<sequence length="201" mass="22946">MRDRILAVALQLMNAYGIKFTTSDLARDLGVSKRAVYEHFDSKEALMAAIFDNIRTDFRLQIATILQGDDLDITDKLKALMVFSPKALGPLNEKMINDTKRFLPQEWAKFEAYFQERWEMIEQVISQGVNKGILEPVDLAVLRKMYLGTIDKLLDYHFLVENDTTFRNAMTKAADIMIRGLTVCQQRPPAKAETLLPPTDS</sequence>
<dbReference type="Pfam" id="PF00440">
    <property type="entry name" value="TetR_N"/>
    <property type="match status" value="1"/>
</dbReference>
<protein>
    <submittedName>
        <fullName evidence="7">TetR/AcrR family transcriptional regulator</fullName>
    </submittedName>
</protein>
<dbReference type="Gene3D" id="1.10.357.10">
    <property type="entry name" value="Tetracycline Repressor, domain 2"/>
    <property type="match status" value="1"/>
</dbReference>
<organism evidence="7 8">
    <name type="scientific">Anaeroselena agilis</name>
    <dbReference type="NCBI Taxonomy" id="3063788"/>
    <lineage>
        <taxon>Bacteria</taxon>
        <taxon>Bacillati</taxon>
        <taxon>Bacillota</taxon>
        <taxon>Negativicutes</taxon>
        <taxon>Acetonemataceae</taxon>
        <taxon>Anaeroselena</taxon>
    </lineage>
</organism>
<dbReference type="SUPFAM" id="SSF48498">
    <property type="entry name" value="Tetracyclin repressor-like, C-terminal domain"/>
    <property type="match status" value="1"/>
</dbReference>
<accession>A0ABU3NSM9</accession>
<dbReference type="InterPro" id="IPR050109">
    <property type="entry name" value="HTH-type_TetR-like_transc_reg"/>
</dbReference>
<evidence type="ECO:0000256" key="5">
    <source>
        <dbReference type="PROSITE-ProRule" id="PRU00335"/>
    </source>
</evidence>
<gene>
    <name evidence="7" type="ORF">Q4T40_01010</name>
</gene>
<dbReference type="PROSITE" id="PS50977">
    <property type="entry name" value="HTH_TETR_2"/>
    <property type="match status" value="1"/>
</dbReference>
<keyword evidence="2" id="KW-0805">Transcription regulation</keyword>
<dbReference type="EMBL" id="JAUOZS010000001">
    <property type="protein sequence ID" value="MDT8899828.1"/>
    <property type="molecule type" value="Genomic_DNA"/>
</dbReference>
<dbReference type="InterPro" id="IPR023772">
    <property type="entry name" value="DNA-bd_HTH_TetR-type_CS"/>
</dbReference>
<evidence type="ECO:0000313" key="8">
    <source>
        <dbReference type="Proteomes" id="UP001254848"/>
    </source>
</evidence>
<keyword evidence="8" id="KW-1185">Reference proteome</keyword>
<dbReference type="Proteomes" id="UP001254848">
    <property type="component" value="Unassembled WGS sequence"/>
</dbReference>
<keyword evidence="3 5" id="KW-0238">DNA-binding</keyword>
<evidence type="ECO:0000256" key="3">
    <source>
        <dbReference type="ARBA" id="ARBA00023125"/>
    </source>
</evidence>
<dbReference type="InterPro" id="IPR036271">
    <property type="entry name" value="Tet_transcr_reg_TetR-rel_C_sf"/>
</dbReference>
<reference evidence="7 8" key="1">
    <citation type="submission" date="2023-07" db="EMBL/GenBank/DDBJ databases">
        <title>The novel representative of Negativicutes class, Anaeroselena agilis gen. nov. sp. nov.</title>
        <authorList>
            <person name="Prokofeva M.I."/>
            <person name="Elcheninov A.G."/>
            <person name="Klyukina A."/>
            <person name="Kublanov I.V."/>
            <person name="Frolov E.N."/>
            <person name="Podosokorskaya O.A."/>
        </authorList>
    </citation>
    <scope>NUCLEOTIDE SEQUENCE [LARGE SCALE GENOMIC DNA]</scope>
    <source>
        <strain evidence="7 8">4137-cl</strain>
    </source>
</reference>
<evidence type="ECO:0000256" key="1">
    <source>
        <dbReference type="ARBA" id="ARBA00022491"/>
    </source>
</evidence>
<dbReference type="RefSeq" id="WP_413778395.1">
    <property type="nucleotide sequence ID" value="NZ_JAUOZS010000001.1"/>
</dbReference>
<keyword evidence="1" id="KW-0678">Repressor</keyword>
<dbReference type="InterPro" id="IPR001647">
    <property type="entry name" value="HTH_TetR"/>
</dbReference>
<dbReference type="PANTHER" id="PTHR30055:SF175">
    <property type="entry name" value="HTH-TYPE TRANSCRIPTIONAL REPRESSOR KSTR2"/>
    <property type="match status" value="1"/>
</dbReference>
<dbReference type="PRINTS" id="PR00455">
    <property type="entry name" value="HTHTETR"/>
</dbReference>
<proteinExistence type="predicted"/>
<dbReference type="SUPFAM" id="SSF46689">
    <property type="entry name" value="Homeodomain-like"/>
    <property type="match status" value="1"/>
</dbReference>
<dbReference type="PROSITE" id="PS01081">
    <property type="entry name" value="HTH_TETR_1"/>
    <property type="match status" value="1"/>
</dbReference>
<evidence type="ECO:0000313" key="7">
    <source>
        <dbReference type="EMBL" id="MDT8899828.1"/>
    </source>
</evidence>
<feature type="domain" description="HTH tetR-type" evidence="6">
    <location>
        <begin position="1"/>
        <end position="58"/>
    </location>
</feature>
<name>A0ABU3NSM9_9FIRM</name>